<dbReference type="Pfam" id="PF17919">
    <property type="entry name" value="RT_RNaseH_2"/>
    <property type="match status" value="1"/>
</dbReference>
<dbReference type="AlphaFoldDB" id="A0A371GGS8"/>
<accession>A0A371GGS8</accession>
<sequence length="196" mass="22907">MDQLHVVIVFLRSIYNLGTIRSRTVTEIKSFVRLIGYYRRFIKNSDPIDTTNKERSTIEIKACEASFKELEKRLTTSSVLILPNPSKSFEVYYNVSYQGLRCVLMQDRKVMAFASRQLKLHKKNYQTRNLERAIIVNIVANALSKKIMCVLILLVKELELIEKFRDLNLFIEYANERMKSGMITVSRGFLEVVKEK</sequence>
<keyword evidence="3" id="KW-1185">Reference proteome</keyword>
<dbReference type="SUPFAM" id="SSF56672">
    <property type="entry name" value="DNA/RNA polymerases"/>
    <property type="match status" value="1"/>
</dbReference>
<gene>
    <name evidence="2" type="primary">pol</name>
    <name evidence="2" type="ORF">CR513_28489</name>
</gene>
<proteinExistence type="predicted"/>
<dbReference type="Gene3D" id="3.30.70.270">
    <property type="match status" value="1"/>
</dbReference>
<dbReference type="InterPro" id="IPR043128">
    <property type="entry name" value="Rev_trsase/Diguanyl_cyclase"/>
</dbReference>
<organism evidence="2 3">
    <name type="scientific">Mucuna pruriens</name>
    <name type="common">Velvet bean</name>
    <name type="synonym">Dolichos pruriens</name>
    <dbReference type="NCBI Taxonomy" id="157652"/>
    <lineage>
        <taxon>Eukaryota</taxon>
        <taxon>Viridiplantae</taxon>
        <taxon>Streptophyta</taxon>
        <taxon>Embryophyta</taxon>
        <taxon>Tracheophyta</taxon>
        <taxon>Spermatophyta</taxon>
        <taxon>Magnoliopsida</taxon>
        <taxon>eudicotyledons</taxon>
        <taxon>Gunneridae</taxon>
        <taxon>Pentapetalae</taxon>
        <taxon>rosids</taxon>
        <taxon>fabids</taxon>
        <taxon>Fabales</taxon>
        <taxon>Fabaceae</taxon>
        <taxon>Papilionoideae</taxon>
        <taxon>50 kb inversion clade</taxon>
        <taxon>NPAAA clade</taxon>
        <taxon>indigoferoid/millettioid clade</taxon>
        <taxon>Phaseoleae</taxon>
        <taxon>Mucuna</taxon>
    </lineage>
</organism>
<reference evidence="2" key="1">
    <citation type="submission" date="2018-05" db="EMBL/GenBank/DDBJ databases">
        <title>Draft genome of Mucuna pruriens seed.</title>
        <authorList>
            <person name="Nnadi N.E."/>
            <person name="Vos R."/>
            <person name="Hasami M.H."/>
            <person name="Devisetty U.K."/>
            <person name="Aguiy J.C."/>
        </authorList>
    </citation>
    <scope>NUCLEOTIDE SEQUENCE [LARGE SCALE GENOMIC DNA]</scope>
    <source>
        <strain evidence="2">JCA_2017</strain>
    </source>
</reference>
<feature type="domain" description="Reverse transcriptase/retrotransposon-derived protein RNase H-like" evidence="1">
    <location>
        <begin position="62"/>
        <end position="139"/>
    </location>
</feature>
<dbReference type="InterPro" id="IPR041577">
    <property type="entry name" value="RT_RNaseH_2"/>
</dbReference>
<protein>
    <submittedName>
        <fullName evidence="2">Retrovirus-related Pol polyprotein from transposon 17.6</fullName>
    </submittedName>
</protein>
<dbReference type="PANTHER" id="PTHR34072:SF52">
    <property type="entry name" value="RIBONUCLEASE H"/>
    <property type="match status" value="1"/>
</dbReference>
<dbReference type="OrthoDB" id="1426776at2759"/>
<name>A0A371GGS8_MUCPR</name>
<evidence type="ECO:0000313" key="3">
    <source>
        <dbReference type="Proteomes" id="UP000257109"/>
    </source>
</evidence>
<comment type="caution">
    <text evidence="2">The sequence shown here is derived from an EMBL/GenBank/DDBJ whole genome shotgun (WGS) entry which is preliminary data.</text>
</comment>
<dbReference type="PANTHER" id="PTHR34072">
    <property type="entry name" value="ENZYMATIC POLYPROTEIN-RELATED"/>
    <property type="match status" value="1"/>
</dbReference>
<evidence type="ECO:0000259" key="1">
    <source>
        <dbReference type="Pfam" id="PF17919"/>
    </source>
</evidence>
<dbReference type="InterPro" id="IPR043502">
    <property type="entry name" value="DNA/RNA_pol_sf"/>
</dbReference>
<dbReference type="EMBL" id="QJKJ01005586">
    <property type="protein sequence ID" value="RDX89741.1"/>
    <property type="molecule type" value="Genomic_DNA"/>
</dbReference>
<evidence type="ECO:0000313" key="2">
    <source>
        <dbReference type="EMBL" id="RDX89741.1"/>
    </source>
</evidence>
<dbReference type="Proteomes" id="UP000257109">
    <property type="component" value="Unassembled WGS sequence"/>
</dbReference>
<feature type="non-terminal residue" evidence="2">
    <location>
        <position position="1"/>
    </location>
</feature>